<dbReference type="Proteomes" id="UP000307244">
    <property type="component" value="Unassembled WGS sequence"/>
</dbReference>
<dbReference type="Gene3D" id="2.60.120.200">
    <property type="match status" value="1"/>
</dbReference>
<comment type="caution">
    <text evidence="1">The sequence shown here is derived from an EMBL/GenBank/DDBJ whole genome shotgun (WGS) entry which is preliminary data.</text>
</comment>
<protein>
    <submittedName>
        <fullName evidence="1">DUF4983 domain-containing protein</fullName>
    </submittedName>
</protein>
<accession>A0A4U1CF12</accession>
<name>A0A4U1CF12_9SPHI</name>
<sequence>MKLYKMKNKVKSHRPYRSFASVTAAIVLALFCLQGCKKYYDPPFVFEEQAVNNKKKRKVLLISVDGATGEDVKTIMPPQIAELLKNSKYCWNASSDFKSNDGSTWKNIMTGVGVGKHGIIDNTLEIPSADDGDEHATVNYYPSFIERLQESGKMKYSVGITPWKTLADKLFIYGTQAITVANDAAVKDSTLNKINEQKNDLIIADFTSVSDAGKQYGFSADVPEYKNAMLTVDGYIGEIVGALKKRKTYSSEEWLVIITSNHGGTGKSYGNGSARDRNIFMAYYNPKFQPLEITSPSGFDAVKLSAGTILGKVPASKAGIYNLGLTGEYTIEFKLMINSFGTQNAPIFLKTNSAANSNPGWWFVHNGSTGSWRFALRGSQLPAVSQSIKTLNSADPKMVINKWYTIAAKIYMLSGKRYMMIYQDGVQAAAAPIELTGQDISNDIDLQAGWKSGFGNNANQTIMNIKIWNTAIPDSKLVSNVCSTFETPADPYYNNLIGYWPANDGLGEFENISPLGQKRDFILSGAYSWQLVTPYTCGYVAPVISGLQMQMSNNDIAPQLYYWFGAAIGDTWGLDGKVFLTPYESEFIK</sequence>
<keyword evidence="2" id="KW-1185">Reference proteome</keyword>
<dbReference type="GO" id="GO:0005975">
    <property type="term" value="P:carbohydrate metabolic process"/>
    <property type="evidence" value="ECO:0007669"/>
    <property type="project" value="UniProtKB-ARBA"/>
</dbReference>
<dbReference type="EMBL" id="SWBQ01000004">
    <property type="protein sequence ID" value="TKC05151.1"/>
    <property type="molecule type" value="Genomic_DNA"/>
</dbReference>
<reference evidence="1 2" key="1">
    <citation type="submission" date="2019-04" db="EMBL/GenBank/DDBJ databases">
        <title>Pedobacter sp. RP-3-15 sp. nov., isolated from Arctic soil.</title>
        <authorList>
            <person name="Dahal R.H."/>
            <person name="Kim D.-U."/>
        </authorList>
    </citation>
    <scope>NUCLEOTIDE SEQUENCE [LARGE SCALE GENOMIC DNA]</scope>
    <source>
        <strain evidence="1 2">RP-3-15</strain>
    </source>
</reference>
<dbReference type="GO" id="GO:0004553">
    <property type="term" value="F:hydrolase activity, hydrolyzing O-glycosyl compounds"/>
    <property type="evidence" value="ECO:0007669"/>
    <property type="project" value="UniProtKB-ARBA"/>
</dbReference>
<gene>
    <name evidence="1" type="ORF">FA047_15440</name>
</gene>
<organism evidence="1 2">
    <name type="scientific">Pedobacter frigoris</name>
    <dbReference type="NCBI Taxonomy" id="2571272"/>
    <lineage>
        <taxon>Bacteria</taxon>
        <taxon>Pseudomonadati</taxon>
        <taxon>Bacteroidota</taxon>
        <taxon>Sphingobacteriia</taxon>
        <taxon>Sphingobacteriales</taxon>
        <taxon>Sphingobacteriaceae</taxon>
        <taxon>Pedobacter</taxon>
    </lineage>
</organism>
<proteinExistence type="predicted"/>
<dbReference type="AlphaFoldDB" id="A0A4U1CF12"/>
<dbReference type="OrthoDB" id="279982at2"/>
<dbReference type="InterPro" id="IPR002591">
    <property type="entry name" value="Phosphodiest/P_Trfase"/>
</dbReference>
<dbReference type="InterPro" id="IPR013320">
    <property type="entry name" value="ConA-like_dom_sf"/>
</dbReference>
<dbReference type="Pfam" id="PF01663">
    <property type="entry name" value="Phosphodiest"/>
    <property type="match status" value="1"/>
</dbReference>
<dbReference type="InterPro" id="IPR017850">
    <property type="entry name" value="Alkaline_phosphatase_core_sf"/>
</dbReference>
<dbReference type="SUPFAM" id="SSF53649">
    <property type="entry name" value="Alkaline phosphatase-like"/>
    <property type="match status" value="1"/>
</dbReference>
<evidence type="ECO:0000313" key="1">
    <source>
        <dbReference type="EMBL" id="TKC05151.1"/>
    </source>
</evidence>
<dbReference type="SUPFAM" id="SSF49899">
    <property type="entry name" value="Concanavalin A-like lectins/glucanases"/>
    <property type="match status" value="1"/>
</dbReference>
<dbReference type="Gene3D" id="3.40.720.10">
    <property type="entry name" value="Alkaline Phosphatase, subunit A"/>
    <property type="match status" value="1"/>
</dbReference>
<evidence type="ECO:0000313" key="2">
    <source>
        <dbReference type="Proteomes" id="UP000307244"/>
    </source>
</evidence>